<dbReference type="EMBL" id="KI546095">
    <property type="protein sequence ID" value="EST45459.1"/>
    <property type="molecule type" value="Genomic_DNA"/>
</dbReference>
<dbReference type="AlphaFoldDB" id="V6LXA9"/>
<dbReference type="VEuPathDB" id="GiardiaDB:SS50377_21774"/>
<accession>V6LXA9</accession>
<reference evidence="3" key="2">
    <citation type="submission" date="2020-12" db="EMBL/GenBank/DDBJ databases">
        <title>New Spironucleus salmonicida genome in near-complete chromosomes.</title>
        <authorList>
            <person name="Xu F."/>
            <person name="Kurt Z."/>
            <person name="Jimenez-Gonzalez A."/>
            <person name="Astvaldsson A."/>
            <person name="Andersson J.O."/>
            <person name="Svard S.G."/>
        </authorList>
    </citation>
    <scope>NUCLEOTIDE SEQUENCE</scope>
    <source>
        <strain evidence="3">ATCC 50377</strain>
    </source>
</reference>
<organism evidence="2">
    <name type="scientific">Spironucleus salmonicida</name>
    <dbReference type="NCBI Taxonomy" id="348837"/>
    <lineage>
        <taxon>Eukaryota</taxon>
        <taxon>Metamonada</taxon>
        <taxon>Diplomonadida</taxon>
        <taxon>Hexamitidae</taxon>
        <taxon>Hexamitinae</taxon>
        <taxon>Spironucleus</taxon>
    </lineage>
</organism>
<keyword evidence="4" id="KW-1185">Reference proteome</keyword>
<name>V6LXA9_9EUKA</name>
<feature type="region of interest" description="Disordered" evidence="1">
    <location>
        <begin position="1"/>
        <end position="34"/>
    </location>
</feature>
<gene>
    <name evidence="2" type="ORF">SS50377_14613</name>
    <name evidence="3" type="ORF">SS50377_21774</name>
</gene>
<sequence>MGKEAEICNGRAERQHMRTSSAGQSGLAVGSQVPPSAVGAEYCFSPPTAATTRSLDSARHAPWKDRAVGVRALPGRSRADKWTRMVIRLATQDTAIKRQGFETLASVMQQKGITQIPIAITKTEDMIFG</sequence>
<dbReference type="Proteomes" id="UP000018208">
    <property type="component" value="Unassembled WGS sequence"/>
</dbReference>
<dbReference type="EMBL" id="AUWU02000002">
    <property type="protein sequence ID" value="KAH0576213.1"/>
    <property type="molecule type" value="Genomic_DNA"/>
</dbReference>
<proteinExistence type="predicted"/>
<protein>
    <submittedName>
        <fullName evidence="2">Uncharacterized protein</fullName>
    </submittedName>
</protein>
<evidence type="ECO:0000313" key="4">
    <source>
        <dbReference type="Proteomes" id="UP000018208"/>
    </source>
</evidence>
<reference evidence="2 3" key="1">
    <citation type="journal article" date="2014" name="PLoS Genet.">
        <title>The Genome of Spironucleus salmonicida Highlights a Fish Pathogen Adapted to Fluctuating Environments.</title>
        <authorList>
            <person name="Xu F."/>
            <person name="Jerlstrom-Hultqvist J."/>
            <person name="Einarsson E."/>
            <person name="Astvaldsson A."/>
            <person name="Svard S.G."/>
            <person name="Andersson J.O."/>
        </authorList>
    </citation>
    <scope>NUCLEOTIDE SEQUENCE</scope>
    <source>
        <strain evidence="3">ATCC 50377</strain>
    </source>
</reference>
<feature type="compositionally biased region" description="Basic and acidic residues" evidence="1">
    <location>
        <begin position="1"/>
        <end position="16"/>
    </location>
</feature>
<evidence type="ECO:0000313" key="3">
    <source>
        <dbReference type="EMBL" id="KAH0576213.1"/>
    </source>
</evidence>
<evidence type="ECO:0000313" key="2">
    <source>
        <dbReference type="EMBL" id="EST45459.1"/>
    </source>
</evidence>
<evidence type="ECO:0000256" key="1">
    <source>
        <dbReference type="SAM" id="MobiDB-lite"/>
    </source>
</evidence>